<evidence type="ECO:0000256" key="3">
    <source>
        <dbReference type="PROSITE-ProRule" id="PRU01091"/>
    </source>
</evidence>
<dbReference type="InterPro" id="IPR036388">
    <property type="entry name" value="WH-like_DNA-bd_sf"/>
</dbReference>
<dbReference type="Proteomes" id="UP001596083">
    <property type="component" value="Unassembled WGS sequence"/>
</dbReference>
<feature type="domain" description="Response regulatory" evidence="4">
    <location>
        <begin position="2"/>
        <end position="116"/>
    </location>
</feature>
<accession>A0ABW0Z2J9</accession>
<dbReference type="EMBL" id="JBHSPB010000011">
    <property type="protein sequence ID" value="MFC5722327.1"/>
    <property type="molecule type" value="Genomic_DNA"/>
</dbReference>
<reference evidence="7" key="1">
    <citation type="journal article" date="2019" name="Int. J. Syst. Evol. Microbiol.">
        <title>The Global Catalogue of Microorganisms (GCM) 10K type strain sequencing project: providing services to taxonomists for standard genome sequencing and annotation.</title>
        <authorList>
            <consortium name="The Broad Institute Genomics Platform"/>
            <consortium name="The Broad Institute Genome Sequencing Center for Infectious Disease"/>
            <person name="Wu L."/>
            <person name="Ma J."/>
        </authorList>
    </citation>
    <scope>NUCLEOTIDE SEQUENCE [LARGE SCALE GENOMIC DNA]</scope>
    <source>
        <strain evidence="7">CGMCC 4.7304</strain>
    </source>
</reference>
<feature type="modified residue" description="4-aspartylphosphate" evidence="2">
    <location>
        <position position="51"/>
    </location>
</feature>
<dbReference type="SMART" id="SM00862">
    <property type="entry name" value="Trans_reg_C"/>
    <property type="match status" value="1"/>
</dbReference>
<proteinExistence type="predicted"/>
<dbReference type="PANTHER" id="PTHR48111">
    <property type="entry name" value="REGULATOR OF RPOS"/>
    <property type="match status" value="1"/>
</dbReference>
<dbReference type="SUPFAM" id="SSF46894">
    <property type="entry name" value="C-terminal effector domain of the bipartite response regulators"/>
    <property type="match status" value="1"/>
</dbReference>
<comment type="caution">
    <text evidence="6">The sequence shown here is derived from an EMBL/GenBank/DDBJ whole genome shotgun (WGS) entry which is preliminary data.</text>
</comment>
<dbReference type="CDD" id="cd00383">
    <property type="entry name" value="trans_reg_C"/>
    <property type="match status" value="1"/>
</dbReference>
<evidence type="ECO:0000313" key="6">
    <source>
        <dbReference type="EMBL" id="MFC5722327.1"/>
    </source>
</evidence>
<keyword evidence="7" id="KW-1185">Reference proteome</keyword>
<dbReference type="SUPFAM" id="SSF52172">
    <property type="entry name" value="CheY-like"/>
    <property type="match status" value="1"/>
</dbReference>
<dbReference type="CDD" id="cd19935">
    <property type="entry name" value="REC_OmpR_CusR-like"/>
    <property type="match status" value="1"/>
</dbReference>
<feature type="domain" description="OmpR/PhoB-type" evidence="5">
    <location>
        <begin position="123"/>
        <end position="221"/>
    </location>
</feature>
<dbReference type="Pfam" id="PF00486">
    <property type="entry name" value="Trans_reg_C"/>
    <property type="match status" value="1"/>
</dbReference>
<evidence type="ECO:0000256" key="2">
    <source>
        <dbReference type="PROSITE-ProRule" id="PRU00169"/>
    </source>
</evidence>
<dbReference type="PROSITE" id="PS50110">
    <property type="entry name" value="RESPONSE_REGULATORY"/>
    <property type="match status" value="1"/>
</dbReference>
<dbReference type="InterPro" id="IPR039420">
    <property type="entry name" value="WalR-like"/>
</dbReference>
<evidence type="ECO:0000256" key="1">
    <source>
        <dbReference type="ARBA" id="ARBA00023125"/>
    </source>
</evidence>
<evidence type="ECO:0000259" key="4">
    <source>
        <dbReference type="PROSITE" id="PS50110"/>
    </source>
</evidence>
<evidence type="ECO:0000259" key="5">
    <source>
        <dbReference type="PROSITE" id="PS51755"/>
    </source>
</evidence>
<dbReference type="Gene3D" id="3.40.50.2300">
    <property type="match status" value="1"/>
</dbReference>
<dbReference type="Pfam" id="PF00072">
    <property type="entry name" value="Response_reg"/>
    <property type="match status" value="1"/>
</dbReference>
<evidence type="ECO:0000313" key="7">
    <source>
        <dbReference type="Proteomes" id="UP001596083"/>
    </source>
</evidence>
<dbReference type="InterPro" id="IPR011006">
    <property type="entry name" value="CheY-like_superfamily"/>
</dbReference>
<dbReference type="PANTHER" id="PTHR48111:SF36">
    <property type="entry name" value="TRANSCRIPTIONAL REGULATORY PROTEIN CUTR"/>
    <property type="match status" value="1"/>
</dbReference>
<dbReference type="PROSITE" id="PS51755">
    <property type="entry name" value="OMPR_PHOB"/>
    <property type="match status" value="1"/>
</dbReference>
<protein>
    <submittedName>
        <fullName evidence="6">Response regulator transcription factor</fullName>
    </submittedName>
</protein>
<keyword evidence="2" id="KW-0597">Phosphoprotein</keyword>
<dbReference type="InterPro" id="IPR001867">
    <property type="entry name" value="OmpR/PhoB-type_DNA-bd"/>
</dbReference>
<dbReference type="InterPro" id="IPR016032">
    <property type="entry name" value="Sig_transdc_resp-reg_C-effctor"/>
</dbReference>
<dbReference type="SMART" id="SM00448">
    <property type="entry name" value="REC"/>
    <property type="match status" value="1"/>
</dbReference>
<keyword evidence="1 3" id="KW-0238">DNA-binding</keyword>
<name>A0ABW0Z2J9_9ACTN</name>
<dbReference type="Gene3D" id="1.10.10.10">
    <property type="entry name" value="Winged helix-like DNA-binding domain superfamily/Winged helix DNA-binding domain"/>
    <property type="match status" value="1"/>
</dbReference>
<dbReference type="RefSeq" id="WP_390317713.1">
    <property type="nucleotide sequence ID" value="NZ_JBHSPB010000011.1"/>
</dbReference>
<organism evidence="6 7">
    <name type="scientific">Streptomyces gamaensis</name>
    <dbReference type="NCBI Taxonomy" id="1763542"/>
    <lineage>
        <taxon>Bacteria</taxon>
        <taxon>Bacillati</taxon>
        <taxon>Actinomycetota</taxon>
        <taxon>Actinomycetes</taxon>
        <taxon>Kitasatosporales</taxon>
        <taxon>Streptomycetaceae</taxon>
        <taxon>Streptomyces</taxon>
    </lineage>
</organism>
<gene>
    <name evidence="6" type="ORF">ACFP1Z_19355</name>
</gene>
<dbReference type="InterPro" id="IPR001789">
    <property type="entry name" value="Sig_transdc_resp-reg_receiver"/>
</dbReference>
<feature type="DNA-binding region" description="OmpR/PhoB-type" evidence="3">
    <location>
        <begin position="123"/>
        <end position="221"/>
    </location>
</feature>
<sequence length="224" mass="24947">MDILVIEDDPHVAAALRRGLEAEGYSVEHAADGLHGLQLALRHTYMAIVLDIMLPGVHGYRICAELRRAGVHTPILMLTAKDGEYDQAEGLDTGADDYLCKPFSYVVFLARLRALIRRGGTRDTVLRADDLWLDQSARRCGRGETEIRLTGQEFAVLHCLLRSAGQVLSKLEILDDAWDMAYDGDPGIVQVYISLLRRKVDQPFGRRSIQTVRRAGYRLTADGA</sequence>
<dbReference type="Gene3D" id="6.10.250.690">
    <property type="match status" value="1"/>
</dbReference>